<dbReference type="PROSITE" id="PS51747">
    <property type="entry name" value="CYT_DCMP_DEAMINASES_2"/>
    <property type="match status" value="1"/>
</dbReference>
<dbReference type="GO" id="GO:0016787">
    <property type="term" value="F:hydrolase activity"/>
    <property type="evidence" value="ECO:0007669"/>
    <property type="project" value="InterPro"/>
</dbReference>
<dbReference type="Pfam" id="PF00383">
    <property type="entry name" value="dCMP_cyt_deam_1"/>
    <property type="match status" value="1"/>
</dbReference>
<feature type="domain" description="CMP/dCMP-type deaminase" evidence="3">
    <location>
        <begin position="5"/>
        <end position="128"/>
    </location>
</feature>
<gene>
    <name evidence="4" type="ORF">EJB06_13670</name>
</gene>
<comment type="caution">
    <text evidence="4">The sequence shown here is derived from an EMBL/GenBank/DDBJ whole genome shotgun (WGS) entry which is preliminary data.</text>
</comment>
<evidence type="ECO:0000313" key="4">
    <source>
        <dbReference type="EMBL" id="RSZ58674.1"/>
    </source>
</evidence>
<evidence type="ECO:0000259" key="3">
    <source>
        <dbReference type="PROSITE" id="PS51747"/>
    </source>
</evidence>
<protein>
    <submittedName>
        <fullName evidence="4">Nucleoside deaminase</fullName>
    </submittedName>
</protein>
<accession>A0A430HMH2</accession>
<keyword evidence="5" id="KW-1185">Reference proteome</keyword>
<keyword evidence="1" id="KW-0479">Metal-binding</keyword>
<evidence type="ECO:0000256" key="2">
    <source>
        <dbReference type="ARBA" id="ARBA00022833"/>
    </source>
</evidence>
<organism evidence="4 5">
    <name type="scientific">Massilia atriviolacea</name>
    <dbReference type="NCBI Taxonomy" id="2495579"/>
    <lineage>
        <taxon>Bacteria</taxon>
        <taxon>Pseudomonadati</taxon>
        <taxon>Pseudomonadota</taxon>
        <taxon>Betaproteobacteria</taxon>
        <taxon>Burkholderiales</taxon>
        <taxon>Oxalobacteraceae</taxon>
        <taxon>Telluria group</taxon>
        <taxon>Massilia</taxon>
    </lineage>
</organism>
<dbReference type="OrthoDB" id="9802676at2"/>
<dbReference type="Proteomes" id="UP000278085">
    <property type="component" value="Unassembled WGS sequence"/>
</dbReference>
<dbReference type="RefSeq" id="WP_126074570.1">
    <property type="nucleotide sequence ID" value="NZ_CP051166.1"/>
</dbReference>
<proteinExistence type="predicted"/>
<dbReference type="InterPro" id="IPR002125">
    <property type="entry name" value="CMP_dCMP_dom"/>
</dbReference>
<dbReference type="CDD" id="cd01285">
    <property type="entry name" value="nucleoside_deaminase"/>
    <property type="match status" value="1"/>
</dbReference>
<dbReference type="GO" id="GO:0008270">
    <property type="term" value="F:zinc ion binding"/>
    <property type="evidence" value="ECO:0007669"/>
    <property type="project" value="InterPro"/>
</dbReference>
<dbReference type="AlphaFoldDB" id="A0A430HMH2"/>
<dbReference type="InterPro" id="IPR016192">
    <property type="entry name" value="APOBEC/CMP_deaminase_Zn-bd"/>
</dbReference>
<dbReference type="Gene3D" id="3.40.140.10">
    <property type="entry name" value="Cytidine Deaminase, domain 2"/>
    <property type="match status" value="1"/>
</dbReference>
<evidence type="ECO:0000313" key="5">
    <source>
        <dbReference type="Proteomes" id="UP000278085"/>
    </source>
</evidence>
<dbReference type="SUPFAM" id="SSF53927">
    <property type="entry name" value="Cytidine deaminase-like"/>
    <property type="match status" value="1"/>
</dbReference>
<reference evidence="4 5" key="1">
    <citation type="submission" date="2018-12" db="EMBL/GenBank/DDBJ databases">
        <authorList>
            <person name="Yang E."/>
        </authorList>
    </citation>
    <scope>NUCLEOTIDE SEQUENCE [LARGE SCALE GENOMIC DNA]</scope>
    <source>
        <strain evidence="4 5">SOD</strain>
    </source>
</reference>
<evidence type="ECO:0000256" key="1">
    <source>
        <dbReference type="ARBA" id="ARBA00022723"/>
    </source>
</evidence>
<sequence length="422" mass="44964">MKKTIDVQAAVALAANEAIAARTQGSFGVGGVLLDQHGNVLKSLQNNVVREGLIFDPTAHGERQLIDWYFAERAKGRALPPPEEVTLVTSLDPCAMCTGAILSAGFNVVVAARDANAGINYDASFSFACLPAGLRSQAEASFFYPAVKGASQFARDSAGAAPKSFFIGKTIAEATQALCSLVFEATSEKVQALLTSDPPRAQLKDPAQLAPDHPLVRQLKTLYPDALAYRCAPHRPDAGLAPYLRAAMERDRRQGGEGDAVALLDSFGNLLLCSPGRRALSAICTAFMECTRQYAQLRYTLMQGLDAAAQAEVRQYLAHPRDGTFVFARGPDASAQSYMNLGAYGSTMEGPLPADNPAQFQYVTAALDDAGLAAICAHMPPLYRDVIRIRPRQVADSALVAALPAPESQPTMQPTPQPTTLP</sequence>
<dbReference type="PROSITE" id="PS00903">
    <property type="entry name" value="CYT_DCMP_DEAMINASES_1"/>
    <property type="match status" value="1"/>
</dbReference>
<name>A0A430HMH2_9BURK</name>
<keyword evidence="2" id="KW-0862">Zinc</keyword>
<dbReference type="InterPro" id="IPR016193">
    <property type="entry name" value="Cytidine_deaminase-like"/>
</dbReference>
<dbReference type="EMBL" id="RXLQ01000006">
    <property type="protein sequence ID" value="RSZ58674.1"/>
    <property type="molecule type" value="Genomic_DNA"/>
</dbReference>